<dbReference type="PANTHER" id="PTHR10513">
    <property type="entry name" value="DEOXYNUCLEOSIDE KINASE"/>
    <property type="match status" value="1"/>
</dbReference>
<accession>A0A1S1Z2U5</accession>
<evidence type="ECO:0000313" key="4">
    <source>
        <dbReference type="EMBL" id="OHX67604.1"/>
    </source>
</evidence>
<comment type="caution">
    <text evidence="4">The sequence shown here is derived from an EMBL/GenBank/DDBJ whole genome shotgun (WGS) entry which is preliminary data.</text>
</comment>
<dbReference type="PIRSF" id="PIRSF000705">
    <property type="entry name" value="DNK"/>
    <property type="match status" value="1"/>
</dbReference>
<keyword evidence="2" id="KW-0547">Nucleotide-binding</keyword>
<evidence type="ECO:0000313" key="5">
    <source>
        <dbReference type="Proteomes" id="UP000179797"/>
    </source>
</evidence>
<evidence type="ECO:0000256" key="2">
    <source>
        <dbReference type="PIRSR" id="PIRSR000705-3"/>
    </source>
</evidence>
<sequence length="210" mass="24540">MYIAIAGNIGCGKTTLTRLLSERFGWRALYESTVNNPYLEDFYQDMETWSLHLQTYFLNHRFEQVKDATVDNPVIQDRSLYEGTYVFTENLRRSGVLNQRDFENYTALSKLYEAKANPPHLLIYLRADIDKLQRNIEKRGRDYEKTIPTEYLQNLNDLYEEWIDGYDKGGLVVVDVNDVDFVSNEHDFERIASAIESAMRIRKTPTGTLV</sequence>
<protein>
    <submittedName>
        <fullName evidence="4">Deoxynucleoside kinase</fullName>
    </submittedName>
</protein>
<proteinExistence type="predicted"/>
<dbReference type="RefSeq" id="WP_044227457.1">
    <property type="nucleotide sequence ID" value="NZ_JRYR02000001.1"/>
</dbReference>
<dbReference type="GO" id="GO:0019136">
    <property type="term" value="F:deoxynucleoside kinase activity"/>
    <property type="evidence" value="ECO:0007669"/>
    <property type="project" value="InterPro"/>
</dbReference>
<dbReference type="Pfam" id="PF01712">
    <property type="entry name" value="dNK"/>
    <property type="match status" value="1"/>
</dbReference>
<dbReference type="AlphaFoldDB" id="A0A1S1Z2U5"/>
<feature type="binding site" evidence="2">
    <location>
        <begin position="7"/>
        <end position="15"/>
    </location>
    <ligand>
        <name>ATP</name>
        <dbReference type="ChEBI" id="CHEBI:30616"/>
    </ligand>
</feature>
<dbReference type="GO" id="GO:0005524">
    <property type="term" value="F:ATP binding"/>
    <property type="evidence" value="ECO:0007669"/>
    <property type="project" value="UniProtKB-KW"/>
</dbReference>
<dbReference type="InterPro" id="IPR027417">
    <property type="entry name" value="P-loop_NTPase"/>
</dbReference>
<dbReference type="Gene3D" id="3.40.50.300">
    <property type="entry name" value="P-loop containing nucleotide triphosphate hydrolases"/>
    <property type="match status" value="1"/>
</dbReference>
<dbReference type="OrthoDB" id="9776634at2"/>
<gene>
    <name evidence="4" type="ORF">NH26_15220</name>
</gene>
<keyword evidence="4" id="KW-0418">Kinase</keyword>
<evidence type="ECO:0000256" key="1">
    <source>
        <dbReference type="PIRSR" id="PIRSR000705-1"/>
    </source>
</evidence>
<reference evidence="4 5" key="1">
    <citation type="journal article" date="2012" name="Int. J. Syst. Evol. Microbiol.">
        <title>Flammeovirga pacifica sp. nov., isolated from deep-sea sediment.</title>
        <authorList>
            <person name="Xu H."/>
            <person name="Fu Y."/>
            <person name="Yang N."/>
            <person name="Ding Z."/>
            <person name="Lai Q."/>
            <person name="Zeng R."/>
        </authorList>
    </citation>
    <scope>NUCLEOTIDE SEQUENCE [LARGE SCALE GENOMIC DNA]</scope>
    <source>
        <strain evidence="5">DSM 24597 / LMG 26175 / WPAGA1</strain>
    </source>
</reference>
<dbReference type="CDD" id="cd01673">
    <property type="entry name" value="dNK"/>
    <property type="match status" value="1"/>
</dbReference>
<dbReference type="Proteomes" id="UP000179797">
    <property type="component" value="Unassembled WGS sequence"/>
</dbReference>
<keyword evidence="2" id="KW-0067">ATP-binding</keyword>
<dbReference type="GO" id="GO:0005737">
    <property type="term" value="C:cytoplasm"/>
    <property type="evidence" value="ECO:0007669"/>
    <property type="project" value="TreeGrafter"/>
</dbReference>
<dbReference type="STRING" id="915059.NH26_15220"/>
<dbReference type="PANTHER" id="PTHR10513:SF35">
    <property type="entry name" value="DEOXYADENOSINE KINASE"/>
    <property type="match status" value="1"/>
</dbReference>
<keyword evidence="5" id="KW-1185">Reference proteome</keyword>
<name>A0A1S1Z2U5_FLAPC</name>
<evidence type="ECO:0000259" key="3">
    <source>
        <dbReference type="Pfam" id="PF01712"/>
    </source>
</evidence>
<dbReference type="EMBL" id="JRYR02000001">
    <property type="protein sequence ID" value="OHX67604.1"/>
    <property type="molecule type" value="Genomic_DNA"/>
</dbReference>
<dbReference type="InterPro" id="IPR031314">
    <property type="entry name" value="DNK_dom"/>
</dbReference>
<feature type="active site" description="Proton acceptor" evidence="1">
    <location>
        <position position="77"/>
    </location>
</feature>
<dbReference type="SUPFAM" id="SSF52540">
    <property type="entry name" value="P-loop containing nucleoside triphosphate hydrolases"/>
    <property type="match status" value="1"/>
</dbReference>
<organism evidence="4 5">
    <name type="scientific">Flammeovirga pacifica</name>
    <dbReference type="NCBI Taxonomy" id="915059"/>
    <lineage>
        <taxon>Bacteria</taxon>
        <taxon>Pseudomonadati</taxon>
        <taxon>Bacteroidota</taxon>
        <taxon>Cytophagia</taxon>
        <taxon>Cytophagales</taxon>
        <taxon>Flammeovirgaceae</taxon>
        <taxon>Flammeovirga</taxon>
    </lineage>
</organism>
<dbReference type="InterPro" id="IPR002624">
    <property type="entry name" value="DCK/DGK"/>
</dbReference>
<keyword evidence="4" id="KW-0808">Transferase</keyword>
<feature type="domain" description="Deoxynucleoside kinase" evidence="3">
    <location>
        <begin position="3"/>
        <end position="197"/>
    </location>
</feature>
<dbReference type="InterPro" id="IPR050566">
    <property type="entry name" value="Deoxyribonucleoside_kinase"/>
</dbReference>